<evidence type="ECO:0000256" key="2">
    <source>
        <dbReference type="ARBA" id="ARBA00022898"/>
    </source>
</evidence>
<evidence type="ECO:0000259" key="3">
    <source>
        <dbReference type="Pfam" id="PF00291"/>
    </source>
</evidence>
<evidence type="ECO:0000256" key="1">
    <source>
        <dbReference type="ARBA" id="ARBA00001933"/>
    </source>
</evidence>
<evidence type="ECO:0000313" key="5">
    <source>
        <dbReference type="Proteomes" id="UP000697802"/>
    </source>
</evidence>
<dbReference type="Gene3D" id="3.40.50.1100">
    <property type="match status" value="2"/>
</dbReference>
<dbReference type="SUPFAM" id="SSF53686">
    <property type="entry name" value="Tryptophan synthase beta subunit-like PLP-dependent enzymes"/>
    <property type="match status" value="1"/>
</dbReference>
<feature type="domain" description="Tryptophan synthase beta chain-like PALP" evidence="3">
    <location>
        <begin position="5"/>
        <end position="48"/>
    </location>
</feature>
<comment type="cofactor">
    <cofactor evidence="1">
        <name>pyridoxal 5'-phosphate</name>
        <dbReference type="ChEBI" id="CHEBI:597326"/>
    </cofactor>
</comment>
<accession>A0ABX0GQ47</accession>
<keyword evidence="2" id="KW-0663">Pyridoxal phosphate</keyword>
<evidence type="ECO:0000313" key="4">
    <source>
        <dbReference type="EMBL" id="NHB90260.1"/>
    </source>
</evidence>
<dbReference type="InterPro" id="IPR001926">
    <property type="entry name" value="TrpB-like_PALP"/>
</dbReference>
<dbReference type="Proteomes" id="UP000697802">
    <property type="component" value="Unassembled WGS sequence"/>
</dbReference>
<proteinExistence type="predicted"/>
<dbReference type="InterPro" id="IPR036052">
    <property type="entry name" value="TrpB-like_PALP_sf"/>
</dbReference>
<gene>
    <name evidence="4" type="ORF">C5471_22205</name>
</gene>
<dbReference type="Pfam" id="PF00291">
    <property type="entry name" value="PALP"/>
    <property type="match status" value="1"/>
</dbReference>
<keyword evidence="5" id="KW-1185">Reference proteome</keyword>
<organism evidence="4 5">
    <name type="scientific">Photorhabdus tasmaniensis</name>
    <dbReference type="NCBI Taxonomy" id="1004159"/>
    <lineage>
        <taxon>Bacteria</taxon>
        <taxon>Pseudomonadati</taxon>
        <taxon>Pseudomonadota</taxon>
        <taxon>Gammaproteobacteria</taxon>
        <taxon>Enterobacterales</taxon>
        <taxon>Morganellaceae</taxon>
        <taxon>Photorhabdus</taxon>
    </lineage>
</organism>
<protein>
    <recommendedName>
        <fullName evidence="3">Tryptophan synthase beta chain-like PALP domain-containing protein</fullName>
    </recommendedName>
</protein>
<sequence length="57" mass="6562">MKLSDIGNTTLLEIDKLKINGNRVFSKCEYRNPTGSHKDRTFLHIVNTHLCDLFLIS</sequence>
<dbReference type="EMBL" id="PUJU01000082">
    <property type="protein sequence ID" value="NHB90260.1"/>
    <property type="molecule type" value="Genomic_DNA"/>
</dbReference>
<name>A0ABX0GQ47_9GAMM</name>
<comment type="caution">
    <text evidence="4">The sequence shown here is derived from an EMBL/GenBank/DDBJ whole genome shotgun (WGS) entry which is preliminary data.</text>
</comment>
<reference evidence="4 5" key="1">
    <citation type="submission" date="2018-02" db="EMBL/GenBank/DDBJ databases">
        <authorList>
            <person name="Machado R.A."/>
        </authorList>
    </citation>
    <scope>NUCLEOTIDE SEQUENCE [LARGE SCALE GENOMIC DNA]</scope>
    <source>
        <strain evidence="4 5">T327</strain>
    </source>
</reference>